<feature type="domain" description="DUF4123" evidence="1">
    <location>
        <begin position="42"/>
        <end position="138"/>
    </location>
</feature>
<dbReference type="InterPro" id="IPR025391">
    <property type="entry name" value="DUF4123"/>
</dbReference>
<protein>
    <submittedName>
        <fullName evidence="2">DUF4123 domain-containing protein</fullName>
    </submittedName>
</protein>
<dbReference type="EMBL" id="CP038437">
    <property type="protein sequence ID" value="QEM81531.2"/>
    <property type="molecule type" value="Genomic_DNA"/>
</dbReference>
<keyword evidence="3" id="KW-1185">Reference proteome</keyword>
<dbReference type="RefSeq" id="WP_187775134.1">
    <property type="nucleotide sequence ID" value="NZ_CP038437.2"/>
</dbReference>
<dbReference type="Proteomes" id="UP000324285">
    <property type="component" value="Chromosome"/>
</dbReference>
<accession>A0A856QNK8</accession>
<sequence>MTTLARFPEPGRLYRLVDPSDAPARVLSPEALEECGLLRNPFFAEPQQHQLYLQPVNTHADELHRMVAEEHAALPGSRVEPVAFCGWLYSSEPLFRVVAYLERQFRVISPAGRNCLLRFQDPRVLERLEDILDAEQLSRLLWPIDSWCYFDHLGKLRELLPHREKRRAGKLQLTEKQWQAIKRIERVNKVLDNWNSLKPAPPHAASPADVDRMLEYAEQAGINTGADTNLFAMQGLFYGAGFHRHPIIQAMLRKVARGESYRMQARQLTQNDWDVITRDVKGVD</sequence>
<dbReference type="Pfam" id="PF13503">
    <property type="entry name" value="DUF4123"/>
    <property type="match status" value="1"/>
</dbReference>
<evidence type="ECO:0000259" key="1">
    <source>
        <dbReference type="Pfam" id="PF13503"/>
    </source>
</evidence>
<organism evidence="2 3">
    <name type="scientific">Halomonas binhaiensis</name>
    <dbReference type="NCBI Taxonomy" id="2562282"/>
    <lineage>
        <taxon>Bacteria</taxon>
        <taxon>Pseudomonadati</taxon>
        <taxon>Pseudomonadota</taxon>
        <taxon>Gammaproteobacteria</taxon>
        <taxon>Oceanospirillales</taxon>
        <taxon>Halomonadaceae</taxon>
        <taxon>Halomonas</taxon>
    </lineage>
</organism>
<evidence type="ECO:0000313" key="3">
    <source>
        <dbReference type="Proteomes" id="UP000324285"/>
    </source>
</evidence>
<reference evidence="2" key="1">
    <citation type="submission" date="2021-02" db="EMBL/GenBank/DDBJ databases">
        <title>Strain Y2R2, a novel species of the genus Halomonas.</title>
        <authorList>
            <person name="Huang H."/>
        </authorList>
    </citation>
    <scope>NUCLEOTIDE SEQUENCE</scope>
    <source>
        <strain evidence="2">Y2R2</strain>
    </source>
</reference>
<name>A0A856QNK8_9GAMM</name>
<dbReference type="KEGG" id="hbh:E4T21_08225"/>
<evidence type="ECO:0000313" key="2">
    <source>
        <dbReference type="EMBL" id="QEM81531.2"/>
    </source>
</evidence>
<dbReference type="AlphaFoldDB" id="A0A856QNK8"/>
<gene>
    <name evidence="2" type="ORF">E4T21_08225</name>
</gene>
<proteinExistence type="predicted"/>